<dbReference type="Proteomes" id="UP000240760">
    <property type="component" value="Unassembled WGS sequence"/>
</dbReference>
<sequence length="262" mass="28113">MAQSSSRPQAAPESSHCSPDFSGRLSQAAPSQTSQEHDFFSQGNLSPLHHCSHMGDMEGIETPRATGEDRRNSMLFVGQSAPQPRGPSNLDAAGRRGLQPMTLTSIVCDESSPGHNQKNDTPRAIFGDSQQYPDSTTQQTNMAYRGNADLDWRSGPGEVMRNSHYTSSPIKRYASMASTHPRMSFGDELIPGGGSDPAVGANGARRISGPPGVISPNHEASRFGASAAMYPYDGGDYPCRCTPEPPRPRNSKLTFSMLNSSP</sequence>
<protein>
    <submittedName>
        <fullName evidence="2">Uncharacterized protein</fullName>
    </submittedName>
</protein>
<feature type="region of interest" description="Disordered" evidence="1">
    <location>
        <begin position="241"/>
        <end position="262"/>
    </location>
</feature>
<feature type="region of interest" description="Disordered" evidence="1">
    <location>
        <begin position="1"/>
        <end position="95"/>
    </location>
</feature>
<name>A0A2T4CC97_TRILO</name>
<keyword evidence="3" id="KW-1185">Reference proteome</keyword>
<organism evidence="2 3">
    <name type="scientific">Trichoderma longibrachiatum ATCC 18648</name>
    <dbReference type="NCBI Taxonomy" id="983965"/>
    <lineage>
        <taxon>Eukaryota</taxon>
        <taxon>Fungi</taxon>
        <taxon>Dikarya</taxon>
        <taxon>Ascomycota</taxon>
        <taxon>Pezizomycotina</taxon>
        <taxon>Sordariomycetes</taxon>
        <taxon>Hypocreomycetidae</taxon>
        <taxon>Hypocreales</taxon>
        <taxon>Hypocreaceae</taxon>
        <taxon>Trichoderma</taxon>
    </lineage>
</organism>
<reference evidence="2 3" key="1">
    <citation type="submission" date="2016-07" db="EMBL/GenBank/DDBJ databases">
        <title>Multiple horizontal gene transfer events from other fungi enriched the ability of initially mycotrophic Trichoderma (Ascomycota) to feed on dead plant biomass.</title>
        <authorList>
            <consortium name="DOE Joint Genome Institute"/>
            <person name="Aerts A."/>
            <person name="Atanasova L."/>
            <person name="Chenthamara K."/>
            <person name="Zhang J."/>
            <person name="Grujic M."/>
            <person name="Henrissat B."/>
            <person name="Kuo A."/>
            <person name="Salamov A."/>
            <person name="Lipzen A."/>
            <person name="Labutti K."/>
            <person name="Barry K."/>
            <person name="Miao Y."/>
            <person name="Rahimi M.J."/>
            <person name="Shen Q."/>
            <person name="Grigoriev I.V."/>
            <person name="Kubicek C.P."/>
            <person name="Druzhinina I.S."/>
        </authorList>
    </citation>
    <scope>NUCLEOTIDE SEQUENCE [LARGE SCALE GENOMIC DNA]</scope>
    <source>
        <strain evidence="2 3">ATCC 18648</strain>
    </source>
</reference>
<evidence type="ECO:0000313" key="3">
    <source>
        <dbReference type="Proteomes" id="UP000240760"/>
    </source>
</evidence>
<feature type="compositionally biased region" description="Polar residues" evidence="1">
    <location>
        <begin position="24"/>
        <end position="34"/>
    </location>
</feature>
<evidence type="ECO:0000313" key="2">
    <source>
        <dbReference type="EMBL" id="PTB79180.1"/>
    </source>
</evidence>
<proteinExistence type="predicted"/>
<feature type="compositionally biased region" description="Polar residues" evidence="1">
    <location>
        <begin position="251"/>
        <end position="262"/>
    </location>
</feature>
<dbReference type="AlphaFoldDB" id="A0A2T4CC97"/>
<evidence type="ECO:0000256" key="1">
    <source>
        <dbReference type="SAM" id="MobiDB-lite"/>
    </source>
</evidence>
<gene>
    <name evidence="2" type="ORF">M440DRAFT_231058</name>
</gene>
<feature type="region of interest" description="Disordered" evidence="1">
    <location>
        <begin position="108"/>
        <end position="136"/>
    </location>
</feature>
<accession>A0A2T4CC97</accession>
<dbReference type="EMBL" id="KZ679128">
    <property type="protein sequence ID" value="PTB79180.1"/>
    <property type="molecule type" value="Genomic_DNA"/>
</dbReference>